<protein>
    <recommendedName>
        <fullName evidence="3">Toxin</fullName>
    </recommendedName>
</protein>
<sequence length="97" mass="11665">MQIIPDPTKFEWDEGNRDKNLLKHRVENQEIEEVFFNLPVLISPDVKHSAKETRYLVLGQTDKHKKLSIIFTIRRNKIRVISARPMNQKERIYYETK</sequence>
<evidence type="ECO:0000313" key="1">
    <source>
        <dbReference type="EMBL" id="OGD71338.1"/>
    </source>
</evidence>
<name>A0A1F5EVB9_9BACT</name>
<evidence type="ECO:0008006" key="3">
    <source>
        <dbReference type="Google" id="ProtNLM"/>
    </source>
</evidence>
<dbReference type="Pfam" id="PF04365">
    <property type="entry name" value="BrnT_toxin"/>
    <property type="match status" value="1"/>
</dbReference>
<organism evidence="1 2">
    <name type="scientific">Candidatus Collierbacteria bacterium RIFCSPHIGHO2_02_FULL_49_10</name>
    <dbReference type="NCBI Taxonomy" id="1817723"/>
    <lineage>
        <taxon>Bacteria</taxon>
        <taxon>Candidatus Collieribacteriota</taxon>
    </lineage>
</organism>
<dbReference type="InterPro" id="IPR038573">
    <property type="entry name" value="BrnT_sf"/>
</dbReference>
<dbReference type="AlphaFoldDB" id="A0A1F5EVB9"/>
<dbReference type="InterPro" id="IPR007460">
    <property type="entry name" value="BrnT_toxin"/>
</dbReference>
<comment type="caution">
    <text evidence="1">The sequence shown here is derived from an EMBL/GenBank/DDBJ whole genome shotgun (WGS) entry which is preliminary data.</text>
</comment>
<accession>A0A1F5EVB9</accession>
<evidence type="ECO:0000313" key="2">
    <source>
        <dbReference type="Proteomes" id="UP000177390"/>
    </source>
</evidence>
<dbReference type="EMBL" id="MFAH01000028">
    <property type="protein sequence ID" value="OGD71338.1"/>
    <property type="molecule type" value="Genomic_DNA"/>
</dbReference>
<dbReference type="Gene3D" id="3.10.450.530">
    <property type="entry name" value="Ribonuclease toxin, BrnT, of type II toxin-antitoxin system"/>
    <property type="match status" value="1"/>
</dbReference>
<proteinExistence type="predicted"/>
<dbReference type="Proteomes" id="UP000177390">
    <property type="component" value="Unassembled WGS sequence"/>
</dbReference>
<gene>
    <name evidence="1" type="ORF">A3D09_01045</name>
</gene>
<reference evidence="1 2" key="1">
    <citation type="journal article" date="2016" name="Nat. Commun.">
        <title>Thousands of microbial genomes shed light on interconnected biogeochemical processes in an aquifer system.</title>
        <authorList>
            <person name="Anantharaman K."/>
            <person name="Brown C.T."/>
            <person name="Hug L.A."/>
            <person name="Sharon I."/>
            <person name="Castelle C.J."/>
            <person name="Probst A.J."/>
            <person name="Thomas B.C."/>
            <person name="Singh A."/>
            <person name="Wilkins M.J."/>
            <person name="Karaoz U."/>
            <person name="Brodie E.L."/>
            <person name="Williams K.H."/>
            <person name="Hubbard S.S."/>
            <person name="Banfield J.F."/>
        </authorList>
    </citation>
    <scope>NUCLEOTIDE SEQUENCE [LARGE SCALE GENOMIC DNA]</scope>
</reference>